<keyword evidence="2" id="KW-0378">Hydrolase</keyword>
<dbReference type="InterPro" id="IPR013597">
    <property type="entry name" value="Mat_intron_G2"/>
</dbReference>
<dbReference type="Gene3D" id="1.10.30.50">
    <property type="match status" value="1"/>
</dbReference>
<dbReference type="PANTHER" id="PTHR34047:SF10">
    <property type="entry name" value="GROUP II INTRON-ASSOCIATED OPEN READING FRAME"/>
    <property type="match status" value="1"/>
</dbReference>
<keyword evidence="2" id="KW-0934">Plastid</keyword>
<geneLocation type="chloroplast" evidence="2"/>
<dbReference type="Pfam" id="PF08388">
    <property type="entry name" value="GIIM"/>
    <property type="match status" value="1"/>
</dbReference>
<reference evidence="2" key="1">
    <citation type="journal article" date="2015" name="BMC Evol. Biol.">
        <title>Chloroplast phylogenomic analysis of chlorophyte green algae identifies a novel lineage sister to the Sphaeropleales (Chlorophyceae).</title>
        <authorList>
            <person name="Lemieux C."/>
            <person name="Vincent A.T."/>
            <person name="Labarre A."/>
            <person name="Otis C."/>
            <person name="Turmel M."/>
        </authorList>
    </citation>
    <scope>NUCLEOTIDE SEQUENCE</scope>
</reference>
<name>A0A0S2IBP3_9CHLO</name>
<dbReference type="Pfam" id="PF13655">
    <property type="entry name" value="RVT_N"/>
    <property type="match status" value="1"/>
</dbReference>
<dbReference type="GO" id="GO:0004519">
    <property type="term" value="F:endonuclease activity"/>
    <property type="evidence" value="ECO:0007669"/>
    <property type="project" value="UniProtKB-KW"/>
</dbReference>
<dbReference type="GO" id="GO:0008270">
    <property type="term" value="F:zinc ion binding"/>
    <property type="evidence" value="ECO:0007669"/>
    <property type="project" value="InterPro"/>
</dbReference>
<keyword evidence="2" id="KW-0540">Nuclease</keyword>
<dbReference type="GO" id="GO:0003676">
    <property type="term" value="F:nucleic acid binding"/>
    <property type="evidence" value="ECO:0007669"/>
    <property type="project" value="InterPro"/>
</dbReference>
<dbReference type="PROSITE" id="PS50878">
    <property type="entry name" value="RT_POL"/>
    <property type="match status" value="1"/>
</dbReference>
<evidence type="ECO:0000259" key="1">
    <source>
        <dbReference type="PROSITE" id="PS50878"/>
    </source>
</evidence>
<dbReference type="InterPro" id="IPR025960">
    <property type="entry name" value="RVT_N"/>
</dbReference>
<accession>A0A0S2IBP3</accession>
<dbReference type="InterPro" id="IPR003615">
    <property type="entry name" value="HNH_nuc"/>
</dbReference>
<dbReference type="CDD" id="cd01651">
    <property type="entry name" value="RT_G2_intron"/>
    <property type="match status" value="1"/>
</dbReference>
<dbReference type="Pfam" id="PF01844">
    <property type="entry name" value="HNH"/>
    <property type="match status" value="1"/>
</dbReference>
<dbReference type="SMART" id="SM00507">
    <property type="entry name" value="HNHc"/>
    <property type="match status" value="1"/>
</dbReference>
<protein>
    <submittedName>
        <fullName evidence="2">HNH endonuclease</fullName>
    </submittedName>
</protein>
<proteinExistence type="predicted"/>
<dbReference type="InterPro" id="IPR000477">
    <property type="entry name" value="RT_dom"/>
</dbReference>
<sequence length="580" mass="65730">MIILNNNTEWGKIDWNKIRQSVRKKQYRIFMAKINGNVQTVRKLQIRLINSLDAKLLSVLQVTTLNTGKKTAGVDKQVIVGGVQKMKLAKSLELDGKAKPIRRVMIPKPGKVELRPLGIPTIMDRAKQNLAKLALEPEWEAVFEPNSYGFRPGRSCQDAIEAIFLNLRHNRVKHVYDADIAKCFDKIDHNALLNKLNTFPQMEKQVRAWLKANLMEGFADRPKSVIESTAGTPQGGVISPLLANIALHGMENHLKEFASNLNTTTDTAYNSSGKAVKYKALGIIRYADDFVIIHENPEILKICITEAKNFLTGIGLEISESKSKMIDAREGFLFLGFQIILLRSKSRYKVKIMPSTKSSDRFMENIRTVVKRAKAWSAFKLISSLRPKILGWANYFRSSECTSTFTRLTNSIFGSIRAWVFRRDTRNGKLVVKQKYFPSGGTYKFNKTTHKDNWILVGKQRDKKGKMVQKFLPHIGWVQSVKHVKVKGSNSPLDPRLKLYWLKRLAKNSTYPPSIKALLKSQNCKCSICGNNFNDSDQFEIDHIIPRVMGGGDQVENLQLIHKTCHIVKTRSDHAPGIAL</sequence>
<dbReference type="SUPFAM" id="SSF56672">
    <property type="entry name" value="DNA/RNA polymerases"/>
    <property type="match status" value="1"/>
</dbReference>
<keyword evidence="2" id="KW-0255">Endonuclease</keyword>
<feature type="domain" description="Reverse transcriptase" evidence="1">
    <location>
        <begin position="87"/>
        <end position="339"/>
    </location>
</feature>
<dbReference type="InterPro" id="IPR051083">
    <property type="entry name" value="GrpII_Intron_Splice-Mob/Def"/>
</dbReference>
<dbReference type="Pfam" id="PF00078">
    <property type="entry name" value="RVT_1"/>
    <property type="match status" value="1"/>
</dbReference>
<organism evidence="2">
    <name type="scientific">Microglena monadina</name>
    <dbReference type="NCBI Taxonomy" id="47904"/>
    <lineage>
        <taxon>Eukaryota</taxon>
        <taxon>Viridiplantae</taxon>
        <taxon>Chlorophyta</taxon>
        <taxon>core chlorophytes</taxon>
        <taxon>Chlorophyceae</taxon>
        <taxon>CS clade</taxon>
        <taxon>Chlamydomonadales</taxon>
        <taxon>Chlamydomonadaceae</taxon>
        <taxon>Microglena</taxon>
    </lineage>
</organism>
<dbReference type="AlphaFoldDB" id="A0A0S2IBP3"/>
<keyword evidence="2" id="KW-0150">Chloroplast</keyword>
<dbReference type="EMBL" id="KT624739">
    <property type="protein sequence ID" value="ALO20940.1"/>
    <property type="molecule type" value="Genomic_DNA"/>
</dbReference>
<evidence type="ECO:0000313" key="2">
    <source>
        <dbReference type="EMBL" id="ALO20940.1"/>
    </source>
</evidence>
<dbReference type="CDD" id="cd00085">
    <property type="entry name" value="HNHc"/>
    <property type="match status" value="1"/>
</dbReference>
<dbReference type="InterPro" id="IPR002711">
    <property type="entry name" value="HNH"/>
</dbReference>
<dbReference type="InterPro" id="IPR043502">
    <property type="entry name" value="DNA/RNA_pol_sf"/>
</dbReference>
<dbReference type="PANTHER" id="PTHR34047">
    <property type="entry name" value="NUCLEAR INTRON MATURASE 1, MITOCHONDRIAL-RELATED"/>
    <property type="match status" value="1"/>
</dbReference>
<gene>
    <name evidence="2" type="primary">orf580</name>
</gene>